<name>A0A9D3S2A9_ANGAN</name>
<evidence type="ECO:0000256" key="1">
    <source>
        <dbReference type="SAM" id="MobiDB-lite"/>
    </source>
</evidence>
<evidence type="ECO:0000313" key="3">
    <source>
        <dbReference type="EMBL" id="KAG5852028.1"/>
    </source>
</evidence>
<sequence length="205" mass="22079">MESVAVIDQPSTNTPGNEDGPLVAVTFQKNPHQTQKYLEAEPKALGLTQITLSVFQISMVFGAFLSIGDTHFVEVFQVIGSLFAIIAGSIAIAAQNLHLPTLRACLGMQLVACLASVLNVILSTGAFFPGFDYCWHSMFNVTEVTKVCQKLMDGVKHYNAELLLINIAVLAICATLTTYCCKVINCCTPRANMPVITISAPPAQQ</sequence>
<dbReference type="InterPro" id="IPR030417">
    <property type="entry name" value="MS4A"/>
</dbReference>
<feature type="transmembrane region" description="Helical" evidence="2">
    <location>
        <begin position="162"/>
        <end position="181"/>
    </location>
</feature>
<keyword evidence="2" id="KW-1133">Transmembrane helix</keyword>
<dbReference type="Proteomes" id="UP001044222">
    <property type="component" value="Unassembled WGS sequence"/>
</dbReference>
<evidence type="ECO:0000256" key="2">
    <source>
        <dbReference type="SAM" id="Phobius"/>
    </source>
</evidence>
<evidence type="ECO:0008006" key="5">
    <source>
        <dbReference type="Google" id="ProtNLM"/>
    </source>
</evidence>
<dbReference type="PANTHER" id="PTHR23320:SF143">
    <property type="entry name" value="MEMBRANE-SPANNING 4-DOMAINS SUBFAMILY A MEMBER 4A-LIKE ISOFORM X1"/>
    <property type="match status" value="1"/>
</dbReference>
<proteinExistence type="predicted"/>
<gene>
    <name evidence="3" type="ORF">ANANG_G00058090</name>
</gene>
<feature type="transmembrane region" description="Helical" evidence="2">
    <location>
        <begin position="44"/>
        <end position="67"/>
    </location>
</feature>
<accession>A0A9D3S2A9</accession>
<keyword evidence="4" id="KW-1185">Reference proteome</keyword>
<protein>
    <recommendedName>
        <fullName evidence="5">Membrane-spanning 4-domains subfamily A member 4A-like</fullName>
    </recommendedName>
</protein>
<dbReference type="PANTHER" id="PTHR23320">
    <property type="entry name" value="MEMBRANE-SPANNING 4-DOMAINS SUBFAMILY A MS4A -RELATED"/>
    <property type="match status" value="1"/>
</dbReference>
<keyword evidence="2" id="KW-0472">Membrane</keyword>
<dbReference type="AlphaFoldDB" id="A0A9D3S2A9"/>
<feature type="region of interest" description="Disordered" evidence="1">
    <location>
        <begin position="1"/>
        <end position="20"/>
    </location>
</feature>
<feature type="transmembrane region" description="Helical" evidence="2">
    <location>
        <begin position="73"/>
        <end position="94"/>
    </location>
</feature>
<organism evidence="3 4">
    <name type="scientific">Anguilla anguilla</name>
    <name type="common">European freshwater eel</name>
    <name type="synonym">Muraena anguilla</name>
    <dbReference type="NCBI Taxonomy" id="7936"/>
    <lineage>
        <taxon>Eukaryota</taxon>
        <taxon>Metazoa</taxon>
        <taxon>Chordata</taxon>
        <taxon>Craniata</taxon>
        <taxon>Vertebrata</taxon>
        <taxon>Euteleostomi</taxon>
        <taxon>Actinopterygii</taxon>
        <taxon>Neopterygii</taxon>
        <taxon>Teleostei</taxon>
        <taxon>Anguilliformes</taxon>
        <taxon>Anguillidae</taxon>
        <taxon>Anguilla</taxon>
    </lineage>
</organism>
<keyword evidence="2" id="KW-0812">Transmembrane</keyword>
<evidence type="ECO:0000313" key="4">
    <source>
        <dbReference type="Proteomes" id="UP001044222"/>
    </source>
</evidence>
<feature type="transmembrane region" description="Helical" evidence="2">
    <location>
        <begin position="106"/>
        <end position="128"/>
    </location>
</feature>
<reference evidence="3" key="1">
    <citation type="submission" date="2021-01" db="EMBL/GenBank/DDBJ databases">
        <title>A chromosome-scale assembly of European eel, Anguilla anguilla.</title>
        <authorList>
            <person name="Henkel C."/>
            <person name="Jong-Raadsen S.A."/>
            <person name="Dufour S."/>
            <person name="Weltzien F.-A."/>
            <person name="Palstra A.P."/>
            <person name="Pelster B."/>
            <person name="Spaink H.P."/>
            <person name="Van Den Thillart G.E."/>
            <person name="Jansen H."/>
            <person name="Zahm M."/>
            <person name="Klopp C."/>
            <person name="Cedric C."/>
            <person name="Louis A."/>
            <person name="Berthelot C."/>
            <person name="Parey E."/>
            <person name="Roest Crollius H."/>
            <person name="Montfort J."/>
            <person name="Robinson-Rechavi M."/>
            <person name="Bucao C."/>
            <person name="Bouchez O."/>
            <person name="Gislard M."/>
            <person name="Lluch J."/>
            <person name="Milhes M."/>
            <person name="Lampietro C."/>
            <person name="Lopez Roques C."/>
            <person name="Donnadieu C."/>
            <person name="Braasch I."/>
            <person name="Desvignes T."/>
            <person name="Postlethwait J."/>
            <person name="Bobe J."/>
            <person name="Guiguen Y."/>
            <person name="Dirks R."/>
        </authorList>
    </citation>
    <scope>NUCLEOTIDE SEQUENCE</scope>
    <source>
        <strain evidence="3">Tag_6206</strain>
        <tissue evidence="3">Liver</tissue>
    </source>
</reference>
<comment type="caution">
    <text evidence="3">The sequence shown here is derived from an EMBL/GenBank/DDBJ whole genome shotgun (WGS) entry which is preliminary data.</text>
</comment>
<dbReference type="EMBL" id="JAFIRN010000003">
    <property type="protein sequence ID" value="KAG5852028.1"/>
    <property type="molecule type" value="Genomic_DNA"/>
</dbReference>